<evidence type="ECO:0000313" key="4">
    <source>
        <dbReference type="Proteomes" id="UP000198833"/>
    </source>
</evidence>
<feature type="signal peptide" evidence="2">
    <location>
        <begin position="1"/>
        <end position="23"/>
    </location>
</feature>
<accession>A0A1H9GDW9</accession>
<evidence type="ECO:0000256" key="1">
    <source>
        <dbReference type="SAM" id="MobiDB-lite"/>
    </source>
</evidence>
<feature type="chain" id="PRO_5011452006" evidence="2">
    <location>
        <begin position="24"/>
        <end position="371"/>
    </location>
</feature>
<organism evidence="3 4">
    <name type="scientific">Ignavigranum ruoffiae</name>
    <dbReference type="NCBI Taxonomy" id="89093"/>
    <lineage>
        <taxon>Bacteria</taxon>
        <taxon>Bacillati</taxon>
        <taxon>Bacillota</taxon>
        <taxon>Bacilli</taxon>
        <taxon>Lactobacillales</taxon>
        <taxon>Aerococcaceae</taxon>
        <taxon>Ignavigranum</taxon>
    </lineage>
</organism>
<feature type="compositionally biased region" description="Low complexity" evidence="1">
    <location>
        <begin position="44"/>
        <end position="75"/>
    </location>
</feature>
<dbReference type="AlphaFoldDB" id="A0A1H9GDW9"/>
<dbReference type="EMBL" id="FOEN01000013">
    <property type="protein sequence ID" value="SEQ48276.1"/>
    <property type="molecule type" value="Genomic_DNA"/>
</dbReference>
<gene>
    <name evidence="3" type="ORF">SAMN04488558_11311</name>
</gene>
<dbReference type="STRING" id="89093.SAMN04488558_11311"/>
<keyword evidence="4" id="KW-1185">Reference proteome</keyword>
<dbReference type="OrthoDB" id="9764871at2"/>
<feature type="region of interest" description="Disordered" evidence="1">
    <location>
        <begin position="24"/>
        <end position="77"/>
    </location>
</feature>
<protein>
    <submittedName>
        <fullName evidence="3">Uncharacterized protein</fullName>
    </submittedName>
</protein>
<evidence type="ECO:0000256" key="2">
    <source>
        <dbReference type="SAM" id="SignalP"/>
    </source>
</evidence>
<proteinExistence type="predicted"/>
<keyword evidence="2" id="KW-0732">Signal</keyword>
<evidence type="ECO:0000313" key="3">
    <source>
        <dbReference type="EMBL" id="SEQ48276.1"/>
    </source>
</evidence>
<sequence length="371" mass="41685">MNKALAILAIVLMSTNLGPWVQAEGQGPENLSPIETIEWETDATESSSTSSESVETTAEPVSSEEAATEYSSESSLPADLPQVSQAQDLLKVLQDQTVNKTAQYYLVNFNQGQVELNLAAIMPMGDFAYLTLQKPPYIPSTLLVKLAEQEVDQAYIPLDSLITYVTDAINNYPEIYQDSPVMDFYVYAQEHYADLESKLLEIQAEDYGLNANYQEIQEIQEFLMTVLAEFMDQHGEQLSYEKDQGADILTLEGDLSTYFTEIAVKHLMDYPDLMEKFSFLGEGTVGTLSFNYDKYQIGMGLLVNLAEDRTQALEFYLQPGQADFALPTEDNVYTEQELNDLVGFEVLKGIRQFEDQVSLDQFNIEGESHEN</sequence>
<dbReference type="Proteomes" id="UP000198833">
    <property type="component" value="Unassembled WGS sequence"/>
</dbReference>
<name>A0A1H9GDW9_9LACT</name>
<reference evidence="3 4" key="1">
    <citation type="submission" date="2016-10" db="EMBL/GenBank/DDBJ databases">
        <authorList>
            <person name="de Groot N.N."/>
        </authorList>
    </citation>
    <scope>NUCLEOTIDE SEQUENCE [LARGE SCALE GENOMIC DNA]</scope>
    <source>
        <strain evidence="3 4">DSM 15695</strain>
    </source>
</reference>
<dbReference type="RefSeq" id="WP_092572609.1">
    <property type="nucleotide sequence ID" value="NZ_CALUDV010000030.1"/>
</dbReference>